<sequence length="100" mass="12279">MNKEEIVRLSHRRFGRACPFEFEFLDYELCDRYLENEFEKQYEEIIMELWKQKAIKMFILAMISKNIQNKSVESLQTKDDQKYDEYDNYSDLDELLMAKN</sequence>
<evidence type="ECO:0000313" key="2">
    <source>
        <dbReference type="Proteomes" id="UP000828390"/>
    </source>
</evidence>
<keyword evidence="2" id="KW-1185">Reference proteome</keyword>
<reference evidence="1" key="2">
    <citation type="submission" date="2020-11" db="EMBL/GenBank/DDBJ databases">
        <authorList>
            <person name="McCartney M.A."/>
            <person name="Auch B."/>
            <person name="Kono T."/>
            <person name="Mallez S."/>
            <person name="Becker A."/>
            <person name="Gohl D.M."/>
            <person name="Silverstein K.A.T."/>
            <person name="Koren S."/>
            <person name="Bechman K.B."/>
            <person name="Herman A."/>
            <person name="Abrahante J.E."/>
            <person name="Garbe J."/>
        </authorList>
    </citation>
    <scope>NUCLEOTIDE SEQUENCE</scope>
    <source>
        <strain evidence="1">Duluth1</strain>
        <tissue evidence="1">Whole animal</tissue>
    </source>
</reference>
<dbReference type="AlphaFoldDB" id="A0A9D4BSJ4"/>
<accession>A0A9D4BSJ4</accession>
<reference evidence="1" key="1">
    <citation type="journal article" date="2019" name="bioRxiv">
        <title>The Genome of the Zebra Mussel, Dreissena polymorpha: A Resource for Invasive Species Research.</title>
        <authorList>
            <person name="McCartney M.A."/>
            <person name="Auch B."/>
            <person name="Kono T."/>
            <person name="Mallez S."/>
            <person name="Zhang Y."/>
            <person name="Obille A."/>
            <person name="Becker A."/>
            <person name="Abrahante J.E."/>
            <person name="Garbe J."/>
            <person name="Badalamenti J.P."/>
            <person name="Herman A."/>
            <person name="Mangelson H."/>
            <person name="Liachko I."/>
            <person name="Sullivan S."/>
            <person name="Sone E.D."/>
            <person name="Koren S."/>
            <person name="Silverstein K.A.T."/>
            <person name="Beckman K.B."/>
            <person name="Gohl D.M."/>
        </authorList>
    </citation>
    <scope>NUCLEOTIDE SEQUENCE</scope>
    <source>
        <strain evidence="1">Duluth1</strain>
        <tissue evidence="1">Whole animal</tissue>
    </source>
</reference>
<protein>
    <submittedName>
        <fullName evidence="1">Uncharacterized protein</fullName>
    </submittedName>
</protein>
<proteinExistence type="predicted"/>
<dbReference type="EMBL" id="JAIWYP010000014">
    <property type="protein sequence ID" value="KAH3706669.1"/>
    <property type="molecule type" value="Genomic_DNA"/>
</dbReference>
<organism evidence="1 2">
    <name type="scientific">Dreissena polymorpha</name>
    <name type="common">Zebra mussel</name>
    <name type="synonym">Mytilus polymorpha</name>
    <dbReference type="NCBI Taxonomy" id="45954"/>
    <lineage>
        <taxon>Eukaryota</taxon>
        <taxon>Metazoa</taxon>
        <taxon>Spiralia</taxon>
        <taxon>Lophotrochozoa</taxon>
        <taxon>Mollusca</taxon>
        <taxon>Bivalvia</taxon>
        <taxon>Autobranchia</taxon>
        <taxon>Heteroconchia</taxon>
        <taxon>Euheterodonta</taxon>
        <taxon>Imparidentia</taxon>
        <taxon>Neoheterodontei</taxon>
        <taxon>Myida</taxon>
        <taxon>Dreissenoidea</taxon>
        <taxon>Dreissenidae</taxon>
        <taxon>Dreissena</taxon>
    </lineage>
</organism>
<name>A0A9D4BSJ4_DREPO</name>
<comment type="caution">
    <text evidence="1">The sequence shown here is derived from an EMBL/GenBank/DDBJ whole genome shotgun (WGS) entry which is preliminary data.</text>
</comment>
<dbReference type="Proteomes" id="UP000828390">
    <property type="component" value="Unassembled WGS sequence"/>
</dbReference>
<evidence type="ECO:0000313" key="1">
    <source>
        <dbReference type="EMBL" id="KAH3706669.1"/>
    </source>
</evidence>
<gene>
    <name evidence="1" type="ORF">DPMN_066057</name>
</gene>